<dbReference type="AlphaFoldDB" id="A0A1J1CEJ3"/>
<proteinExistence type="predicted"/>
<reference evidence="1 2" key="1">
    <citation type="submission" date="2016-11" db="EMBL/GenBank/DDBJ databases">
        <title>Genomic analysis of Caldithrix abyssi and proposal of a novel bacterial phylum Caldithrichaeota.</title>
        <authorList>
            <person name="Kublanov I."/>
            <person name="Sigalova O."/>
            <person name="Gavrilov S."/>
            <person name="Lebedinsky A."/>
            <person name="Ivanova N."/>
            <person name="Daum C."/>
            <person name="Reddy T."/>
            <person name="Klenk H.P."/>
            <person name="Goker M."/>
            <person name="Reva O."/>
            <person name="Miroshnichenko M."/>
            <person name="Kyprides N."/>
            <person name="Woyke T."/>
            <person name="Gelfand M."/>
        </authorList>
    </citation>
    <scope>NUCLEOTIDE SEQUENCE [LARGE SCALE GENOMIC DNA]</scope>
    <source>
        <strain evidence="1 2">LF13</strain>
    </source>
</reference>
<evidence type="ECO:0000313" key="2">
    <source>
        <dbReference type="Proteomes" id="UP000183868"/>
    </source>
</evidence>
<accession>A0A1J1CEJ3</accession>
<dbReference type="Proteomes" id="UP000183868">
    <property type="component" value="Chromosome"/>
</dbReference>
<name>A0A1J1CEJ3_CALAY</name>
<dbReference type="KEGG" id="caby:Cabys_4083"/>
<dbReference type="EMBL" id="CP018099">
    <property type="protein sequence ID" value="APF20828.1"/>
    <property type="molecule type" value="Genomic_DNA"/>
</dbReference>
<evidence type="ECO:0000313" key="1">
    <source>
        <dbReference type="EMBL" id="APF20828.1"/>
    </source>
</evidence>
<protein>
    <submittedName>
        <fullName evidence="1">Uncharacterized protein</fullName>
    </submittedName>
</protein>
<gene>
    <name evidence="1" type="ORF">Cabys_4083</name>
</gene>
<sequence length="42" mass="4879">MNWKSKPNNFSALPFSFSNDSSIYHIRGYPFAMQIEVKPITN</sequence>
<organism evidence="1 2">
    <name type="scientific">Caldithrix abyssi DSM 13497</name>
    <dbReference type="NCBI Taxonomy" id="880073"/>
    <lineage>
        <taxon>Bacteria</taxon>
        <taxon>Pseudomonadati</taxon>
        <taxon>Calditrichota</taxon>
        <taxon>Calditrichia</taxon>
        <taxon>Calditrichales</taxon>
        <taxon>Calditrichaceae</taxon>
        <taxon>Caldithrix</taxon>
    </lineage>
</organism>